<organism evidence="1 2">
    <name type="scientific">Paracoccus liaowanqingii</name>
    <dbReference type="NCBI Taxonomy" id="2560053"/>
    <lineage>
        <taxon>Bacteria</taxon>
        <taxon>Pseudomonadati</taxon>
        <taxon>Pseudomonadota</taxon>
        <taxon>Alphaproteobacteria</taxon>
        <taxon>Rhodobacterales</taxon>
        <taxon>Paracoccaceae</taxon>
        <taxon>Paracoccus</taxon>
    </lineage>
</organism>
<sequence length="157" mass="17591">MAQGRQPDLEGDPNRCRAIHHQDSCCHRPIQSFLTSAFQLRPKCLTKDCQAAARTKKRTTPMAFSQEQARDLAMQTLILLVDRPEDLTQFMEASGLRPADLRDMAARPDIALYLLDFLVEDDARIVSFAEALDLRPQDIMTARTALAGPGSYGWEAD</sequence>
<dbReference type="Proteomes" id="UP000296374">
    <property type="component" value="Chromosome"/>
</dbReference>
<evidence type="ECO:0000313" key="1">
    <source>
        <dbReference type="EMBL" id="QBX34223.1"/>
    </source>
</evidence>
<accession>A0A4P7HKS0</accession>
<name>A0A4P7HKS0_9RHOB</name>
<dbReference type="KEGG" id="plia:E4191_05480"/>
<dbReference type="InterPro" id="IPR021955">
    <property type="entry name" value="DUF3572"/>
</dbReference>
<protein>
    <submittedName>
        <fullName evidence="1">DUF3572 family protein</fullName>
    </submittedName>
</protein>
<gene>
    <name evidence="1" type="ORF">E4191_05480</name>
</gene>
<dbReference type="AlphaFoldDB" id="A0A4P7HKS0"/>
<reference evidence="2" key="1">
    <citation type="submission" date="2019-03" db="EMBL/GenBank/DDBJ databases">
        <authorList>
            <person name="Li J."/>
        </authorList>
    </citation>
    <scope>NUCLEOTIDE SEQUENCE [LARGE SCALE GENOMIC DNA]</scope>
    <source>
        <strain evidence="2">2251</strain>
    </source>
</reference>
<dbReference type="EMBL" id="CP038439">
    <property type="protein sequence ID" value="QBX34223.1"/>
    <property type="molecule type" value="Genomic_DNA"/>
</dbReference>
<proteinExistence type="predicted"/>
<evidence type="ECO:0000313" key="2">
    <source>
        <dbReference type="Proteomes" id="UP000296374"/>
    </source>
</evidence>
<dbReference type="Pfam" id="PF12096">
    <property type="entry name" value="DUF3572"/>
    <property type="match status" value="1"/>
</dbReference>